<reference evidence="1 2" key="1">
    <citation type="submission" date="2018-06" db="EMBL/GenBank/DDBJ databases">
        <title>Extensive metabolic versatility and redundancy in microbially diverse, dynamic hydrothermal sediments.</title>
        <authorList>
            <person name="Dombrowski N."/>
            <person name="Teske A."/>
            <person name="Baker B.J."/>
        </authorList>
    </citation>
    <scope>NUCLEOTIDE SEQUENCE [LARGE SCALE GENOMIC DNA]</scope>
    <source>
        <strain evidence="1">B36_G15</strain>
    </source>
</reference>
<dbReference type="Proteomes" id="UP000268469">
    <property type="component" value="Unassembled WGS sequence"/>
</dbReference>
<gene>
    <name evidence="1" type="ORF">DRP53_00110</name>
</gene>
<dbReference type="AlphaFoldDB" id="A0A660SPD1"/>
<dbReference type="EMBL" id="QNBE01000001">
    <property type="protein sequence ID" value="RKX71830.1"/>
    <property type="molecule type" value="Genomic_DNA"/>
</dbReference>
<dbReference type="Pfam" id="PF05559">
    <property type="entry name" value="DUF763"/>
    <property type="match status" value="1"/>
</dbReference>
<name>A0A660SPD1_UNCW3</name>
<protein>
    <submittedName>
        <fullName evidence="1">DUF763 domain-containing protein</fullName>
    </submittedName>
</protein>
<proteinExistence type="predicted"/>
<sequence>MRTGICDLPLHSGRAPRWLFERMAKLSREIFASVVEFYGPEEFLDRLADPIWFQALGCVLGFDWHSSGLTTTTGGALKLAINPIGHHYGIWVCGGKGATSRKTPEEIGNFAERIGITPEPLIRASRLSAKVDNTALQDGYQLYHHIFIFSKDGNWAVIQQGMNPYDHYARRYHWRSRIKSFTSDPHQGIVGRKESGVLNLVDGRIEGTRRDIVTITRERPERLLKEIRHLRFPSHHPVGNFAINRRYLRKVIIRIREHNPADFETLLLTRGLGPKSLRAFALLANLICGSRLSYTDPVTFSFAHGGKDGHPFPVERGIYDQSIRFLAEIIHKARINSNEKDRLYQVLQRLSS</sequence>
<dbReference type="PANTHER" id="PTHR38597:SF1">
    <property type="entry name" value="BLL3834 PROTEIN"/>
    <property type="match status" value="1"/>
</dbReference>
<comment type="caution">
    <text evidence="1">The sequence shown here is derived from an EMBL/GenBank/DDBJ whole genome shotgun (WGS) entry which is preliminary data.</text>
</comment>
<evidence type="ECO:0000313" key="1">
    <source>
        <dbReference type="EMBL" id="RKX71830.1"/>
    </source>
</evidence>
<organism evidence="1 2">
    <name type="scientific">candidate division WOR-3 bacterium</name>
    <dbReference type="NCBI Taxonomy" id="2052148"/>
    <lineage>
        <taxon>Bacteria</taxon>
        <taxon>Bacteria division WOR-3</taxon>
    </lineage>
</organism>
<evidence type="ECO:0000313" key="2">
    <source>
        <dbReference type="Proteomes" id="UP000268469"/>
    </source>
</evidence>
<dbReference type="PANTHER" id="PTHR38597">
    <property type="entry name" value="BLL3834 PROTEIN"/>
    <property type="match status" value="1"/>
</dbReference>
<dbReference type="InterPro" id="IPR008482">
    <property type="entry name" value="DUF763"/>
</dbReference>
<accession>A0A660SPD1</accession>